<feature type="chain" id="PRO_5011728025" evidence="1">
    <location>
        <begin position="25"/>
        <end position="147"/>
    </location>
</feature>
<keyword evidence="1" id="KW-0732">Signal</keyword>
<organism evidence="2 3">
    <name type="scientific">Dokdonella immobilis</name>
    <dbReference type="NCBI Taxonomy" id="578942"/>
    <lineage>
        <taxon>Bacteria</taxon>
        <taxon>Pseudomonadati</taxon>
        <taxon>Pseudomonadota</taxon>
        <taxon>Gammaproteobacteria</taxon>
        <taxon>Lysobacterales</taxon>
        <taxon>Rhodanobacteraceae</taxon>
        <taxon>Dokdonella</taxon>
    </lineage>
</organism>
<sequence>MSSRIVRSLVVAALAAWPGTHALAASAACEVNYRQEGGFLAGRRFTTWGVVAGVATNDAYNRIYKEGLKSGLTVASADRELGAIAFRQANAGVTHTGQSVDVPWNVTIEADPAGAKITVSKTTPGGYATSREFQIRSMCAVIDAARP</sequence>
<evidence type="ECO:0000313" key="2">
    <source>
        <dbReference type="EMBL" id="SFN51418.1"/>
    </source>
</evidence>
<name>A0A1I4ZMK5_9GAMM</name>
<keyword evidence="3" id="KW-1185">Reference proteome</keyword>
<gene>
    <name evidence="2" type="ORF">SAMN05216289_12718</name>
</gene>
<reference evidence="2 3" key="1">
    <citation type="submission" date="2016-10" db="EMBL/GenBank/DDBJ databases">
        <authorList>
            <person name="de Groot N.N."/>
        </authorList>
    </citation>
    <scope>NUCLEOTIDE SEQUENCE [LARGE SCALE GENOMIC DNA]</scope>
    <source>
        <strain evidence="2 3">CGMCC 1.7659</strain>
    </source>
</reference>
<protein>
    <submittedName>
        <fullName evidence="2">Uncharacterized protein</fullName>
    </submittedName>
</protein>
<dbReference type="STRING" id="578942.SAMN05216289_12718"/>
<proteinExistence type="predicted"/>
<evidence type="ECO:0000313" key="3">
    <source>
        <dbReference type="Proteomes" id="UP000198575"/>
    </source>
</evidence>
<dbReference type="EMBL" id="FOVF01000027">
    <property type="protein sequence ID" value="SFN51418.1"/>
    <property type="molecule type" value="Genomic_DNA"/>
</dbReference>
<dbReference type="AlphaFoldDB" id="A0A1I4ZMK5"/>
<accession>A0A1I4ZMK5</accession>
<dbReference type="PROSITE" id="PS51257">
    <property type="entry name" value="PROKAR_LIPOPROTEIN"/>
    <property type="match status" value="1"/>
</dbReference>
<dbReference type="Proteomes" id="UP000198575">
    <property type="component" value="Unassembled WGS sequence"/>
</dbReference>
<dbReference type="RefSeq" id="WP_245778945.1">
    <property type="nucleotide sequence ID" value="NZ_FOVF01000027.1"/>
</dbReference>
<evidence type="ECO:0000256" key="1">
    <source>
        <dbReference type="SAM" id="SignalP"/>
    </source>
</evidence>
<feature type="signal peptide" evidence="1">
    <location>
        <begin position="1"/>
        <end position="24"/>
    </location>
</feature>